<dbReference type="EMBL" id="BTSY01000006">
    <property type="protein sequence ID" value="GMT31859.1"/>
    <property type="molecule type" value="Genomic_DNA"/>
</dbReference>
<feature type="compositionally biased region" description="Basic and acidic residues" evidence="1">
    <location>
        <begin position="28"/>
        <end position="44"/>
    </location>
</feature>
<keyword evidence="3" id="KW-1185">Reference proteome</keyword>
<reference evidence="2" key="1">
    <citation type="submission" date="2023-10" db="EMBL/GenBank/DDBJ databases">
        <title>Genome assembly of Pristionchus species.</title>
        <authorList>
            <person name="Yoshida K."/>
            <person name="Sommer R.J."/>
        </authorList>
    </citation>
    <scope>NUCLEOTIDE SEQUENCE</scope>
    <source>
        <strain evidence="2">RS5133</strain>
    </source>
</reference>
<proteinExistence type="predicted"/>
<comment type="caution">
    <text evidence="2">The sequence shown here is derived from an EMBL/GenBank/DDBJ whole genome shotgun (WGS) entry which is preliminary data.</text>
</comment>
<gene>
    <name evidence="2" type="ORF">PFISCL1PPCAC_23156</name>
</gene>
<dbReference type="AlphaFoldDB" id="A0AAV5WMA3"/>
<feature type="region of interest" description="Disordered" evidence="1">
    <location>
        <begin position="1"/>
        <end position="211"/>
    </location>
</feature>
<feature type="compositionally biased region" description="Basic and acidic residues" evidence="1">
    <location>
        <begin position="343"/>
        <end position="356"/>
    </location>
</feature>
<evidence type="ECO:0000313" key="2">
    <source>
        <dbReference type="EMBL" id="GMT31859.1"/>
    </source>
</evidence>
<feature type="region of interest" description="Disordered" evidence="1">
    <location>
        <begin position="336"/>
        <end position="373"/>
    </location>
</feature>
<dbReference type="Proteomes" id="UP001432322">
    <property type="component" value="Unassembled WGS sequence"/>
</dbReference>
<accession>A0AAV5WMA3</accession>
<feature type="compositionally biased region" description="Low complexity" evidence="1">
    <location>
        <begin position="63"/>
        <end position="121"/>
    </location>
</feature>
<name>A0AAV5WMA3_9BILA</name>
<evidence type="ECO:0000256" key="1">
    <source>
        <dbReference type="SAM" id="MobiDB-lite"/>
    </source>
</evidence>
<organism evidence="2 3">
    <name type="scientific">Pristionchus fissidentatus</name>
    <dbReference type="NCBI Taxonomy" id="1538716"/>
    <lineage>
        <taxon>Eukaryota</taxon>
        <taxon>Metazoa</taxon>
        <taxon>Ecdysozoa</taxon>
        <taxon>Nematoda</taxon>
        <taxon>Chromadorea</taxon>
        <taxon>Rhabditida</taxon>
        <taxon>Rhabditina</taxon>
        <taxon>Diplogasteromorpha</taxon>
        <taxon>Diplogasteroidea</taxon>
        <taxon>Neodiplogasteridae</taxon>
        <taxon>Pristionchus</taxon>
    </lineage>
</organism>
<feature type="compositionally biased region" description="Low complexity" evidence="1">
    <location>
        <begin position="186"/>
        <end position="199"/>
    </location>
</feature>
<feature type="region of interest" description="Disordered" evidence="1">
    <location>
        <begin position="465"/>
        <end position="495"/>
    </location>
</feature>
<evidence type="ECO:0000313" key="3">
    <source>
        <dbReference type="Proteomes" id="UP001432322"/>
    </source>
</evidence>
<feature type="compositionally biased region" description="Low complexity" evidence="1">
    <location>
        <begin position="260"/>
        <end position="277"/>
    </location>
</feature>
<sequence length="495" mass="53675">MSTRMQYQPPVSGMGGQRLPPIPPPKPRMFEARMPHDYEGRMKGDPSAPPGDSDTDSGICADSEQSSSPSSQQPSSAVSYHPQQQQQSSYAPQQQHQQLYQQPHHGGGAPTVTAGAPYTTGLHHQRPPPPLRYESAFADDDHRDYLTPNSARRLFDGLAVSSASPRRLPARPTSANGASAPPPRAAAPMAPGGAGAHAATNGSGTLGRAPGANGKQYRVRFADQIAAPATGSAAMAGATLVPQTFLTKKYFFSLKFQTPSFSSSLTSSPSTSTASPTLRNGYGKRLGLRKLSDSPQFVNYDLVNDRRADSSRGYSVDDVEGLPEPPSYNIALQRMRSDGGAVVEERGRSRSRREQETGWSSVSQPRRESVRDTIIRQSLEDTMRQREFEREQREPLYHRNRSASLPRGHRRSEGEIQPLWRHQISPSALASSVDNLMLDDYGLDGYAPNYAENCGSLQRRRCLPPLPADPNGQAAAAAAAANGGYGRRPAYSRGR</sequence>
<protein>
    <submittedName>
        <fullName evidence="2">Uncharacterized protein</fullName>
    </submittedName>
</protein>
<feature type="region of interest" description="Disordered" evidence="1">
    <location>
        <begin position="260"/>
        <end position="281"/>
    </location>
</feature>